<dbReference type="InterPro" id="IPR049003">
    <property type="entry name" value="PgaA_barrel"/>
</dbReference>
<organism evidence="4">
    <name type="scientific">hydrothermal vent metagenome</name>
    <dbReference type="NCBI Taxonomy" id="652676"/>
    <lineage>
        <taxon>unclassified sequences</taxon>
        <taxon>metagenomes</taxon>
        <taxon>ecological metagenomes</taxon>
    </lineage>
</organism>
<sequence length="813" mass="92811">MFNRGYSCFFFILFASSVLAEIPQEDKAIKMHQEALAFARNGETALALEQLAYLHASFPEHTQYHYDYIAVLGWAENDEDVLAHAEQLTLDELPPYILETIGKSARNIKRYGFAIQAYQTALQHTPSRLQSRLGLALALSEHNKSDEALAVLANHVVDRPSDRLALLEGEAYAYVSSKQYFAALTSYEKILQLDPSHQNGQRGRILMAHRLGAPHLASSMMKMQPGLLTENEMAAINSDVAAISIRWGYLPAHSSDAAIAQRQQTNAAITDLEKRLVELNTAGKGESIQFHRVAFDLMIALQVVQRSPEVVAYYQLLKAQSARFPKHALIAAADAYFMLEEPQIARDLYQQVLSSGKKDLPVQLSLFYAYIECEEYDSAVELIDHINQQQPRWKRLAGSPTAIQNPDKVSIEITAAFARAYIDQLAEAQTRLELIHKRAPANLDIRSSLAYIYLWRGWPRRALEEFKITGLHDESHLDAAIGRVHARYALYEFPVVEQNIAALNLRHPMHARLKQVNRLWELHNMRELRVELSRGISSGSQLGSQNLTLNSHLYGAPMHYHLRPYLHHLHTQARFPTGTSYYRRVGAGIEYRGHGIELRSELSRNLGGSAEIGLNSSGMWMLDDHWSFTANIDSNSNDVPLRGRDQGVDGWGSGIGVSYRFHELRRIDASLQWLEFSDSNRRQSASVSLDQRLINKVDYKLNGIASLNVSQNTRINAPYFNPLSDLTLQLGVVNEWLLVRHYDYAYRHRLGIMVGQYQQKDYRNHPIWTIRYEHQWNFNDRTELRYAISRGQRAYDGETELNIQFDLTLIWRF</sequence>
<dbReference type="EMBL" id="UOFQ01000020">
    <property type="protein sequence ID" value="VAW85236.1"/>
    <property type="molecule type" value="Genomic_DNA"/>
</dbReference>
<dbReference type="SMART" id="SM00028">
    <property type="entry name" value="TPR"/>
    <property type="match status" value="2"/>
</dbReference>
<dbReference type="Pfam" id="PF21197">
    <property type="entry name" value="PgaA_barrel"/>
    <property type="match status" value="1"/>
</dbReference>
<evidence type="ECO:0000256" key="1">
    <source>
        <dbReference type="ARBA" id="ARBA00022737"/>
    </source>
</evidence>
<dbReference type="AlphaFoldDB" id="A0A3B0ZXB1"/>
<dbReference type="SUPFAM" id="SSF48452">
    <property type="entry name" value="TPR-like"/>
    <property type="match status" value="2"/>
</dbReference>
<keyword evidence="2" id="KW-0802">TPR repeat</keyword>
<keyword evidence="1" id="KW-0677">Repeat</keyword>
<dbReference type="GO" id="GO:1901515">
    <property type="term" value="F:poly-beta-1,6-N-acetyl-D-glucosamine transmembrane transporter activity"/>
    <property type="evidence" value="ECO:0007669"/>
    <property type="project" value="InterPro"/>
</dbReference>
<gene>
    <name evidence="4" type="ORF">MNBD_GAMMA17-1306</name>
</gene>
<reference evidence="4" key="1">
    <citation type="submission" date="2018-06" db="EMBL/GenBank/DDBJ databases">
        <authorList>
            <person name="Zhirakovskaya E."/>
        </authorList>
    </citation>
    <scope>NUCLEOTIDE SEQUENCE</scope>
</reference>
<dbReference type="Gene3D" id="1.25.40.10">
    <property type="entry name" value="Tetratricopeptide repeat domain"/>
    <property type="match status" value="2"/>
</dbReference>
<dbReference type="InterPro" id="IPR011990">
    <property type="entry name" value="TPR-like_helical_dom_sf"/>
</dbReference>
<accession>A0A3B0ZXB1</accession>
<dbReference type="NCBIfam" id="TIGR03939">
    <property type="entry name" value="PGA_TPR_OMP"/>
    <property type="match status" value="1"/>
</dbReference>
<dbReference type="InterPro" id="IPR019734">
    <property type="entry name" value="TPR_rpt"/>
</dbReference>
<dbReference type="PANTHER" id="PTHR44943:SF10">
    <property type="match status" value="1"/>
</dbReference>
<evidence type="ECO:0000256" key="2">
    <source>
        <dbReference type="ARBA" id="ARBA00022803"/>
    </source>
</evidence>
<dbReference type="PROSITE" id="PS50005">
    <property type="entry name" value="TPR"/>
    <property type="match status" value="1"/>
</dbReference>
<evidence type="ECO:0000259" key="3">
    <source>
        <dbReference type="Pfam" id="PF21197"/>
    </source>
</evidence>
<dbReference type="InterPro" id="IPR023870">
    <property type="entry name" value="PGA_export_porin_PgaA"/>
</dbReference>
<dbReference type="PANTHER" id="PTHR44943">
    <property type="entry name" value="CELLULOSE SYNTHASE OPERON PROTEIN C"/>
    <property type="match status" value="1"/>
</dbReference>
<evidence type="ECO:0000313" key="4">
    <source>
        <dbReference type="EMBL" id="VAW85236.1"/>
    </source>
</evidence>
<feature type="domain" description="PgaA membrane beta barrel" evidence="3">
    <location>
        <begin position="523"/>
        <end position="813"/>
    </location>
</feature>
<name>A0A3B0ZXB1_9ZZZZ</name>
<dbReference type="InterPro" id="IPR051685">
    <property type="entry name" value="Ycf3/AcsC/BcsC/TPR_MFPF"/>
</dbReference>
<proteinExistence type="predicted"/>
<protein>
    <recommendedName>
        <fullName evidence="3">PgaA membrane beta barrel domain-containing protein</fullName>
    </recommendedName>
</protein>